<organism evidence="2 3">
    <name type="scientific">Plutella xylostella</name>
    <name type="common">Diamondback moth</name>
    <name type="synonym">Plutella maculipennis</name>
    <dbReference type="NCBI Taxonomy" id="51655"/>
    <lineage>
        <taxon>Eukaryota</taxon>
        <taxon>Metazoa</taxon>
        <taxon>Ecdysozoa</taxon>
        <taxon>Arthropoda</taxon>
        <taxon>Hexapoda</taxon>
        <taxon>Insecta</taxon>
        <taxon>Pterygota</taxon>
        <taxon>Neoptera</taxon>
        <taxon>Endopterygota</taxon>
        <taxon>Lepidoptera</taxon>
        <taxon>Glossata</taxon>
        <taxon>Ditrysia</taxon>
        <taxon>Yponomeutoidea</taxon>
        <taxon>Plutellidae</taxon>
        <taxon>Plutella</taxon>
    </lineage>
</organism>
<accession>A0ABQ7PX30</accession>
<evidence type="ECO:0000313" key="3">
    <source>
        <dbReference type="Proteomes" id="UP000823941"/>
    </source>
</evidence>
<proteinExistence type="predicted"/>
<keyword evidence="3" id="KW-1185">Reference proteome</keyword>
<dbReference type="Proteomes" id="UP000823941">
    <property type="component" value="Chromosome 26"/>
</dbReference>
<comment type="caution">
    <text evidence="2">The sequence shown here is derived from an EMBL/GenBank/DDBJ whole genome shotgun (WGS) entry which is preliminary data.</text>
</comment>
<sequence>MSASLPFTCPPCIDCCHQYDVWRGKEPKSMMEMVKTKEGNEENLPQKAENEHEIGKSEVDESGEGSGLKTVAVVA</sequence>
<feature type="compositionally biased region" description="Basic and acidic residues" evidence="1">
    <location>
        <begin position="48"/>
        <end position="59"/>
    </location>
</feature>
<dbReference type="EMBL" id="JAHIBW010000026">
    <property type="protein sequence ID" value="KAG7297547.1"/>
    <property type="molecule type" value="Genomic_DNA"/>
</dbReference>
<gene>
    <name evidence="2" type="ORF">JYU34_019577</name>
</gene>
<evidence type="ECO:0000313" key="2">
    <source>
        <dbReference type="EMBL" id="KAG7297547.1"/>
    </source>
</evidence>
<name>A0ABQ7PX30_PLUXY</name>
<evidence type="ECO:0000256" key="1">
    <source>
        <dbReference type="SAM" id="MobiDB-lite"/>
    </source>
</evidence>
<feature type="region of interest" description="Disordered" evidence="1">
    <location>
        <begin position="36"/>
        <end position="75"/>
    </location>
</feature>
<protein>
    <submittedName>
        <fullName evidence="2">Uncharacterized protein</fullName>
    </submittedName>
</protein>
<reference evidence="2 3" key="1">
    <citation type="submission" date="2021-06" db="EMBL/GenBank/DDBJ databases">
        <title>A haploid diamondback moth (Plutella xylostella L.) genome assembly resolves 31 chromosomes and identifies a diamide resistance mutation.</title>
        <authorList>
            <person name="Ward C.M."/>
            <person name="Perry K.D."/>
            <person name="Baker G."/>
            <person name="Powis K."/>
            <person name="Heckel D.G."/>
            <person name="Baxter S.W."/>
        </authorList>
    </citation>
    <scope>NUCLEOTIDE SEQUENCE [LARGE SCALE GENOMIC DNA]</scope>
    <source>
        <strain evidence="2 3">LV</strain>
        <tissue evidence="2">Single pupa</tissue>
    </source>
</reference>